<evidence type="ECO:0000313" key="3">
    <source>
        <dbReference type="Proteomes" id="UP000002878"/>
    </source>
</evidence>
<reference evidence="2 3" key="1">
    <citation type="journal article" date="2012" name="J. Biotechnol.">
        <title>Genome sequence of the plant growth promoting strain Bacillus amyloliquefaciens subsp. plantarum B9601-Y2 and expression of mersacidin and other secondary metabolites.</title>
        <authorList>
            <person name="He P."/>
            <person name="Hao K."/>
            <person name="Blom J."/>
            <person name="Ruckert C."/>
            <person name="Vater J."/>
            <person name="Mao Z."/>
            <person name="Wu Y."/>
            <person name="Hou M."/>
            <person name="He P."/>
            <person name="He Y."/>
            <person name="Borriss R."/>
        </authorList>
    </citation>
    <scope>NUCLEOTIDE SEQUENCE [LARGE SCALE GENOMIC DNA]</scope>
    <source>
        <strain evidence="2">Y2</strain>
    </source>
</reference>
<dbReference type="Pfam" id="PF20215">
    <property type="entry name" value="DUF6575"/>
    <property type="match status" value="1"/>
</dbReference>
<dbReference type="AlphaFoldDB" id="I2C6U3"/>
<evidence type="ECO:0000259" key="1">
    <source>
        <dbReference type="Pfam" id="PF20215"/>
    </source>
</evidence>
<dbReference type="EMBL" id="CP003332">
    <property type="protein sequence ID" value="AFJ62367.1"/>
    <property type="molecule type" value="Genomic_DNA"/>
</dbReference>
<evidence type="ECO:0000313" key="2">
    <source>
        <dbReference type="EMBL" id="AFJ62367.1"/>
    </source>
</evidence>
<sequence>MKIKKHSDLESLKPIHIFEYYDFPLFFISKSPTEELYLNYYIEESEDNIDKWLFCRISVIECKSLLEQRISVLELLNKLYQKRRLHHLFIDPSITEPNTELNIEVVDANNFDSESFPEEDFYVEYDYVTNQELTKIQEEIIDSKFKLVLKDFQNSHDIGLDFLLDIFGNFQKTINDIAKDVGKNLVGEGFSEEIKLRVDSLQPSSFGVWIKMDSDDIFEVPEKSLSHLFEIIQDITTKNKKEIEEQIFLDESYSFESIKSLKNMLTKVSENKYTFKLEGSTKSNGDSKVVTFGENSYEKLDILINILKENSEIAYEDIEVEGELTSVNTAYNQFRVSTTSIGDIKGKIAPELFADLKNRNIQFRVPSVIKATVRKEIIKDLVEDTTKIKYELTGYKQPEE</sequence>
<dbReference type="HOGENOM" id="CLU_701911_0_0_9"/>
<protein>
    <recommendedName>
        <fullName evidence="1">DUF6575 domain-containing protein</fullName>
    </recommendedName>
</protein>
<name>I2C6U3_BACAY</name>
<gene>
    <name evidence="2" type="ORF">MUS_2437</name>
</gene>
<dbReference type="Proteomes" id="UP000002878">
    <property type="component" value="Chromosome"/>
</dbReference>
<dbReference type="InterPro" id="IPR046482">
    <property type="entry name" value="DUF6575"/>
</dbReference>
<dbReference type="KEGG" id="bqy:MUS_2437"/>
<dbReference type="PATRIC" id="fig|1126211.3.peg.2322"/>
<organism evidence="2 3">
    <name type="scientific">Bacillus amyloliquefaciens (strain Y2)</name>
    <name type="common">Bacillus amyloliquefaciens subsp. plantarum (strain B9601-Y2)</name>
    <dbReference type="NCBI Taxonomy" id="1155777"/>
    <lineage>
        <taxon>Bacteria</taxon>
        <taxon>Bacillati</taxon>
        <taxon>Bacillota</taxon>
        <taxon>Bacilli</taxon>
        <taxon>Bacillales</taxon>
        <taxon>Bacillaceae</taxon>
        <taxon>Bacillus</taxon>
        <taxon>Bacillus amyloliquefaciens group</taxon>
    </lineage>
</organism>
<feature type="domain" description="DUF6575" evidence="1">
    <location>
        <begin position="9"/>
        <end position="134"/>
    </location>
</feature>
<accession>I2C6U3</accession>
<proteinExistence type="predicted"/>
<dbReference type="KEGG" id="bya:BANAU_2162"/>
<dbReference type="RefSeq" id="WP_014418207.1">
    <property type="nucleotide sequence ID" value="NC_017061.1"/>
</dbReference>